<keyword evidence="3" id="KW-1185">Reference proteome</keyword>
<reference evidence="2 3" key="1">
    <citation type="journal article" date="2017" name="Nat. Commun.">
        <title>Genome assembly with in vitro proximity ligation data and whole-genome triplication in lettuce.</title>
        <authorList>
            <person name="Reyes-Chin-Wo S."/>
            <person name="Wang Z."/>
            <person name="Yang X."/>
            <person name="Kozik A."/>
            <person name="Arikit S."/>
            <person name="Song C."/>
            <person name="Xia L."/>
            <person name="Froenicke L."/>
            <person name="Lavelle D.O."/>
            <person name="Truco M.J."/>
            <person name="Xia R."/>
            <person name="Zhu S."/>
            <person name="Xu C."/>
            <person name="Xu H."/>
            <person name="Xu X."/>
            <person name="Cox K."/>
            <person name="Korf I."/>
            <person name="Meyers B.C."/>
            <person name="Michelmore R.W."/>
        </authorList>
    </citation>
    <scope>NUCLEOTIDE SEQUENCE [LARGE SCALE GENOMIC DNA]</scope>
    <source>
        <strain evidence="3">cv. Salinas</strain>
        <tissue evidence="2">Seedlings</tissue>
    </source>
</reference>
<comment type="caution">
    <text evidence="2">The sequence shown here is derived from an EMBL/GenBank/DDBJ whole genome shotgun (WGS) entry which is preliminary data.</text>
</comment>
<keyword evidence="1" id="KW-0812">Transmembrane</keyword>
<proteinExistence type="predicted"/>
<name>A0A9R1V150_LACSA</name>
<organism evidence="2 3">
    <name type="scientific">Lactuca sativa</name>
    <name type="common">Garden lettuce</name>
    <dbReference type="NCBI Taxonomy" id="4236"/>
    <lineage>
        <taxon>Eukaryota</taxon>
        <taxon>Viridiplantae</taxon>
        <taxon>Streptophyta</taxon>
        <taxon>Embryophyta</taxon>
        <taxon>Tracheophyta</taxon>
        <taxon>Spermatophyta</taxon>
        <taxon>Magnoliopsida</taxon>
        <taxon>eudicotyledons</taxon>
        <taxon>Gunneridae</taxon>
        <taxon>Pentapetalae</taxon>
        <taxon>asterids</taxon>
        <taxon>campanulids</taxon>
        <taxon>Asterales</taxon>
        <taxon>Asteraceae</taxon>
        <taxon>Cichorioideae</taxon>
        <taxon>Cichorieae</taxon>
        <taxon>Lactucinae</taxon>
        <taxon>Lactuca</taxon>
    </lineage>
</organism>
<evidence type="ECO:0000313" key="2">
    <source>
        <dbReference type="EMBL" id="KAJ0197338.1"/>
    </source>
</evidence>
<keyword evidence="1" id="KW-0472">Membrane</keyword>
<evidence type="ECO:0000313" key="3">
    <source>
        <dbReference type="Proteomes" id="UP000235145"/>
    </source>
</evidence>
<keyword evidence="1" id="KW-1133">Transmembrane helix</keyword>
<sequence>MLVLKEEKFPLRHKLTTLFDIDVQNENFCKVIDSYMARKWKKKKVVARGKRKMETRNGSKSTIRYHVELGHDVESSSSHIETWRLTHWDEEKGWISTNMAAKYEEMKKMRNKHSLESMSDKLILEKHLSYDELVDELETMKREHEVMKEILIEKNIMPPPLSTSSGRSHGNDILKVVFLWILPLWIISFLVASGVVMMPIIFQFLNDMLV</sequence>
<gene>
    <name evidence="2" type="ORF">LSAT_V11C700377150</name>
</gene>
<dbReference type="AlphaFoldDB" id="A0A9R1V150"/>
<accession>A0A9R1V150</accession>
<dbReference type="Proteomes" id="UP000235145">
    <property type="component" value="Unassembled WGS sequence"/>
</dbReference>
<evidence type="ECO:0000256" key="1">
    <source>
        <dbReference type="SAM" id="Phobius"/>
    </source>
</evidence>
<protein>
    <submittedName>
        <fullName evidence="2">Uncharacterized protein</fullName>
    </submittedName>
</protein>
<dbReference type="EMBL" id="NBSK02000007">
    <property type="protein sequence ID" value="KAJ0197338.1"/>
    <property type="molecule type" value="Genomic_DNA"/>
</dbReference>
<feature type="transmembrane region" description="Helical" evidence="1">
    <location>
        <begin position="177"/>
        <end position="202"/>
    </location>
</feature>